<reference evidence="1 2" key="1">
    <citation type="submission" date="2012-05" db="EMBL/GenBank/DDBJ databases">
        <title>Genome sequence of Yersinia Pestis PY-08.</title>
        <authorList>
            <person name="Santana-Cruz I."/>
            <person name="Sengamalay N."/>
            <person name="McCracken C."/>
            <person name="Daugherty S.C."/>
            <person name="Maroo A."/>
            <person name="Vara P.G."/>
            <person name="Tallon L.J."/>
            <person name="Sadzewicz L."/>
            <person name="Vinetz J.M."/>
            <person name="Cespedes Zambrano M.J."/>
            <person name="Fraser-Liggett C.M."/>
            <person name="Tettelin H."/>
        </authorList>
    </citation>
    <scope>NUCLEOTIDE SEQUENCE [LARGE SCALE GENOMIC DNA]</scope>
    <source>
        <strain evidence="1 2">PY-08</strain>
    </source>
</reference>
<evidence type="ECO:0000313" key="2">
    <source>
        <dbReference type="Proteomes" id="UP000003231"/>
    </source>
</evidence>
<dbReference type="Proteomes" id="UP000003231">
    <property type="component" value="Unassembled WGS sequence"/>
</dbReference>
<proteinExistence type="predicted"/>
<name>A0AB72ZPI3_YERPE</name>
<evidence type="ECO:0008006" key="3">
    <source>
        <dbReference type="Google" id="ProtNLM"/>
    </source>
</evidence>
<comment type="caution">
    <text evidence="1">The sequence shown here is derived from an EMBL/GenBank/DDBJ whole genome shotgun (WGS) entry which is preliminary data.</text>
</comment>
<dbReference type="EMBL" id="AKRT01000091">
    <property type="protein sequence ID" value="EIR24181.1"/>
    <property type="molecule type" value="Genomic_DNA"/>
</dbReference>
<accession>A0AB72ZPI3</accession>
<dbReference type="AlphaFoldDB" id="A0AB72ZPI3"/>
<evidence type="ECO:0000313" key="1">
    <source>
        <dbReference type="EMBL" id="EIR24181.1"/>
    </source>
</evidence>
<gene>
    <name evidence="1" type="ORF">YPPY08_0612</name>
</gene>
<sequence>MISLVISRVIRCGITLLNIIQDHKCLNVMMQVPPERGNGLLK</sequence>
<protein>
    <recommendedName>
        <fullName evidence="3">Transposase</fullName>
    </recommendedName>
</protein>
<organism evidence="1 2">
    <name type="scientific">Yersinia pestis PY-08</name>
    <dbReference type="NCBI Taxonomy" id="992134"/>
    <lineage>
        <taxon>Bacteria</taxon>
        <taxon>Pseudomonadati</taxon>
        <taxon>Pseudomonadota</taxon>
        <taxon>Gammaproteobacteria</taxon>
        <taxon>Enterobacterales</taxon>
        <taxon>Yersiniaceae</taxon>
        <taxon>Yersinia</taxon>
    </lineage>
</organism>